<name>A0ABU1DA69_9BURK</name>
<organism evidence="3 4">
    <name type="scientific">Yanghanlia caeni</name>
    <dbReference type="NCBI Taxonomy" id="3064283"/>
    <lineage>
        <taxon>Bacteria</taxon>
        <taxon>Pseudomonadati</taxon>
        <taxon>Pseudomonadota</taxon>
        <taxon>Betaproteobacteria</taxon>
        <taxon>Burkholderiales</taxon>
        <taxon>Alcaligenaceae</taxon>
        <taxon>Yanghanlia</taxon>
    </lineage>
</organism>
<dbReference type="InterPro" id="IPR046847">
    <property type="entry name" value="Xre-like_HTH"/>
</dbReference>
<reference evidence="3 4" key="1">
    <citation type="submission" date="2023-08" db="EMBL/GenBank/DDBJ databases">
        <title>Alcaligenaceae gen. nov., a novel taxon isolated from the sludge of Yixing Pesticide Factory.</title>
        <authorList>
            <person name="Ruan L."/>
        </authorList>
    </citation>
    <scope>NUCLEOTIDE SEQUENCE [LARGE SCALE GENOMIC DNA]</scope>
    <source>
        <strain evidence="3 4">LG-2</strain>
    </source>
</reference>
<comment type="caution">
    <text evidence="3">The sequence shown here is derived from an EMBL/GenBank/DDBJ whole genome shotgun (WGS) entry which is preliminary data.</text>
</comment>
<dbReference type="NCBIfam" id="TIGR02293">
    <property type="entry name" value="TAS_TIGR02293"/>
    <property type="match status" value="1"/>
</dbReference>
<sequence length="153" mass="16567">MEVIDRVAPAPPIRSSGCDFWKSAQALSDMSESDRIKGIKAGFSVEVAEAAKRAFQMTSQDLGELLNVSVATYERRRRDAKPLDPAASERLDRIATVALLAKEVFESEQAAAQWMSSPNVALGGNSPVMHCETAIGAQQVRRILHALEWGGVA</sequence>
<dbReference type="InterPro" id="IPR011979">
    <property type="entry name" value="Antitox_Xre"/>
</dbReference>
<evidence type="ECO:0000259" key="2">
    <source>
        <dbReference type="Pfam" id="PF20432"/>
    </source>
</evidence>
<accession>A0ABU1DA69</accession>
<feature type="domain" description="Antitoxin Xre/MbcA/ParS-like toxin-binding" evidence="1">
    <location>
        <begin position="101"/>
        <end position="150"/>
    </location>
</feature>
<evidence type="ECO:0000313" key="3">
    <source>
        <dbReference type="EMBL" id="MDR4127294.1"/>
    </source>
</evidence>
<dbReference type="EMBL" id="JAUZQE010000093">
    <property type="protein sequence ID" value="MDR4127294.1"/>
    <property type="molecule type" value="Genomic_DNA"/>
</dbReference>
<dbReference type="RefSeq" id="WP_347287810.1">
    <property type="nucleotide sequence ID" value="NZ_JAUZQE010000093.1"/>
</dbReference>
<feature type="domain" description="Antitoxin Xre-like helix-turn-helix" evidence="2">
    <location>
        <begin position="34"/>
        <end position="95"/>
    </location>
</feature>
<dbReference type="Proteomes" id="UP001232156">
    <property type="component" value="Unassembled WGS sequence"/>
</dbReference>
<dbReference type="InterPro" id="IPR024467">
    <property type="entry name" value="Xre/MbcA/ParS-like_toxin-bd"/>
</dbReference>
<evidence type="ECO:0000313" key="4">
    <source>
        <dbReference type="Proteomes" id="UP001232156"/>
    </source>
</evidence>
<dbReference type="Pfam" id="PF20432">
    <property type="entry name" value="Xre-like-HTH"/>
    <property type="match status" value="1"/>
</dbReference>
<proteinExistence type="predicted"/>
<keyword evidence="4" id="KW-1185">Reference proteome</keyword>
<evidence type="ECO:0000259" key="1">
    <source>
        <dbReference type="Pfam" id="PF09722"/>
    </source>
</evidence>
<gene>
    <name evidence="3" type="ORF">Q8947_15110</name>
</gene>
<dbReference type="Pfam" id="PF09722">
    <property type="entry name" value="Xre_MbcA_ParS_C"/>
    <property type="match status" value="1"/>
</dbReference>
<protein>
    <submittedName>
        <fullName evidence="3">DUF2384 domain-containing protein</fullName>
    </submittedName>
</protein>